<dbReference type="PROSITE" id="PS51450">
    <property type="entry name" value="LRR"/>
    <property type="match status" value="1"/>
</dbReference>
<dbReference type="EMBL" id="PYSW02000047">
    <property type="protein sequence ID" value="KAG2374163.1"/>
    <property type="molecule type" value="Genomic_DNA"/>
</dbReference>
<evidence type="ECO:0000256" key="2">
    <source>
        <dbReference type="ARBA" id="ARBA00013064"/>
    </source>
</evidence>
<dbReference type="EC" id="3.1.3.48" evidence="2"/>
<evidence type="ECO:0000256" key="4">
    <source>
        <dbReference type="ARBA" id="ARBA00022912"/>
    </source>
</evidence>
<dbReference type="GO" id="GO:0043409">
    <property type="term" value="P:negative regulation of MAPK cascade"/>
    <property type="evidence" value="ECO:0007669"/>
    <property type="project" value="TreeGrafter"/>
</dbReference>
<sequence>MKKRRASLDINNLSITSSHHRASPSSSPSSPSSSSNHTSNPNKNSQQQTEDDDDYVQPTTTSRSTISKPNRKLMKNAKSKRKKEMVLNICPPSSLGHDSLGDDEDMDENGNFHESSQPRSALLPSSIDYFAEDEENSDRSLPSLSLPDDAENIIEREKALTLSDIQDIENQYQGGTFFYGLFQKHSFQMPSDIESIWGYLETVDIIFYFKSLPYLREISFANNKIKELVHGDYLNDSTRVKELEKILPKSLIEIDLSWNYISQFPSLELITLLQKKGIKFDIRFNCISELPKEFLYEADEALSDSEYSKPKSKTTSKFVALNHNTLFDLRNTIPSKILDNLYVGSMSSARNVHLLCDVLNVRYVLNVSSFVMEPEQGFKGKKYEEFFDRVLNLEVLDDSHQDIIAILDDCFQFIDEARKEKQVPVIVHCVAGQSRSVSIVIAYVMRELNLNFQQAFDYVKECHTFSQPNVNFQMQLSCFKPQKQQGEK</sequence>
<dbReference type="PROSITE" id="PS50054">
    <property type="entry name" value="TYR_PHOSPHATASE_DUAL"/>
    <property type="match status" value="1"/>
</dbReference>
<dbReference type="InterPro" id="IPR001611">
    <property type="entry name" value="Leu-rich_rpt"/>
</dbReference>
<dbReference type="SUPFAM" id="SSF52799">
    <property type="entry name" value="(Phosphotyrosine protein) phosphatases II"/>
    <property type="match status" value="1"/>
</dbReference>
<comment type="caution">
    <text evidence="8">The sequence shown here is derived from an EMBL/GenBank/DDBJ whole genome shotgun (WGS) entry which is preliminary data.</text>
</comment>
<dbReference type="PANTHER" id="PTHR10159:SF519">
    <property type="entry name" value="DUAL SPECIFICITY PROTEIN PHOSPHATASE MPK3"/>
    <property type="match status" value="1"/>
</dbReference>
<evidence type="ECO:0000256" key="3">
    <source>
        <dbReference type="ARBA" id="ARBA00022801"/>
    </source>
</evidence>
<dbReference type="GeneID" id="68103454"/>
<dbReference type="InterPro" id="IPR020422">
    <property type="entry name" value="TYR_PHOSPHATASE_DUAL_dom"/>
</dbReference>
<evidence type="ECO:0000256" key="5">
    <source>
        <dbReference type="SAM" id="MobiDB-lite"/>
    </source>
</evidence>
<proteinExistence type="inferred from homology"/>
<feature type="domain" description="Tyrosine specific protein phosphatases" evidence="7">
    <location>
        <begin position="411"/>
        <end position="461"/>
    </location>
</feature>
<dbReference type="Pfam" id="PF00782">
    <property type="entry name" value="DSPc"/>
    <property type="match status" value="1"/>
</dbReference>
<keyword evidence="9" id="KW-1185">Reference proteome</keyword>
<feature type="compositionally biased region" description="Low complexity" evidence="5">
    <location>
        <begin position="23"/>
        <end position="45"/>
    </location>
</feature>
<feature type="compositionally biased region" description="Basic residues" evidence="5">
    <location>
        <begin position="69"/>
        <end position="83"/>
    </location>
</feature>
<dbReference type="RefSeq" id="XP_044543337.1">
    <property type="nucleotide sequence ID" value="XM_044686608.1"/>
</dbReference>
<keyword evidence="3" id="KW-0378">Hydrolase</keyword>
<evidence type="ECO:0000313" key="9">
    <source>
        <dbReference type="Proteomes" id="UP000816034"/>
    </source>
</evidence>
<feature type="compositionally biased region" description="Polar residues" evidence="5">
    <location>
        <begin position="57"/>
        <end position="68"/>
    </location>
</feature>
<dbReference type="InterPro" id="IPR029021">
    <property type="entry name" value="Prot-tyrosine_phosphatase-like"/>
</dbReference>
<protein>
    <recommendedName>
        <fullName evidence="2">protein-tyrosine-phosphatase</fullName>
        <ecNumber evidence="2">3.1.3.48</ecNumber>
    </recommendedName>
</protein>
<comment type="similarity">
    <text evidence="1">Belongs to the protein-tyrosine phosphatase family. Non-receptor class dual specificity subfamily.</text>
</comment>
<evidence type="ECO:0000259" key="6">
    <source>
        <dbReference type="PROSITE" id="PS50054"/>
    </source>
</evidence>
<dbReference type="Proteomes" id="UP000816034">
    <property type="component" value="Unassembled WGS sequence"/>
</dbReference>
<reference evidence="8 9" key="1">
    <citation type="journal article" date="2018" name="BMC Genomics">
        <title>The genome of Naegleria lovaniensis, the basis for a comparative approach to unravel pathogenicity factors of the human pathogenic amoeba N. fowleri.</title>
        <authorList>
            <person name="Liechti N."/>
            <person name="Schurch N."/>
            <person name="Bruggmann R."/>
            <person name="Wittwer M."/>
        </authorList>
    </citation>
    <scope>NUCLEOTIDE SEQUENCE [LARGE SCALE GENOMIC DNA]</scope>
    <source>
        <strain evidence="8 9">ATCC 30569</strain>
    </source>
</reference>
<dbReference type="PROSITE" id="PS50056">
    <property type="entry name" value="TYR_PHOSPHATASE_2"/>
    <property type="match status" value="1"/>
</dbReference>
<dbReference type="PANTHER" id="PTHR10159">
    <property type="entry name" value="DUAL SPECIFICITY PROTEIN PHOSPHATASE"/>
    <property type="match status" value="1"/>
</dbReference>
<accession>A0AA88KDI5</accession>
<dbReference type="GO" id="GO:0017017">
    <property type="term" value="F:MAP kinase tyrosine/serine/threonine phosphatase activity"/>
    <property type="evidence" value="ECO:0007669"/>
    <property type="project" value="TreeGrafter"/>
</dbReference>
<dbReference type="SMART" id="SM00195">
    <property type="entry name" value="DSPc"/>
    <property type="match status" value="1"/>
</dbReference>
<dbReference type="GO" id="GO:0005737">
    <property type="term" value="C:cytoplasm"/>
    <property type="evidence" value="ECO:0007669"/>
    <property type="project" value="TreeGrafter"/>
</dbReference>
<evidence type="ECO:0000259" key="7">
    <source>
        <dbReference type="PROSITE" id="PS50056"/>
    </source>
</evidence>
<evidence type="ECO:0000313" key="8">
    <source>
        <dbReference type="EMBL" id="KAG2374163.1"/>
    </source>
</evidence>
<gene>
    <name evidence="8" type="ORF">C9374_011000</name>
</gene>
<dbReference type="AlphaFoldDB" id="A0AA88KDI5"/>
<dbReference type="InterPro" id="IPR000387">
    <property type="entry name" value="Tyr_Pase_dom"/>
</dbReference>
<evidence type="ECO:0000256" key="1">
    <source>
        <dbReference type="ARBA" id="ARBA00008601"/>
    </source>
</evidence>
<dbReference type="GO" id="GO:0008330">
    <property type="term" value="F:protein tyrosine/threonine phosphatase activity"/>
    <property type="evidence" value="ECO:0007669"/>
    <property type="project" value="TreeGrafter"/>
</dbReference>
<feature type="region of interest" description="Disordered" evidence="5">
    <location>
        <begin position="1"/>
        <end position="120"/>
    </location>
</feature>
<dbReference type="SUPFAM" id="SSF52047">
    <property type="entry name" value="RNI-like"/>
    <property type="match status" value="1"/>
</dbReference>
<dbReference type="CDD" id="cd14498">
    <property type="entry name" value="DSP"/>
    <property type="match status" value="1"/>
</dbReference>
<dbReference type="GO" id="GO:0033550">
    <property type="term" value="F:MAP kinase tyrosine phosphatase activity"/>
    <property type="evidence" value="ECO:0007669"/>
    <property type="project" value="TreeGrafter"/>
</dbReference>
<name>A0AA88KDI5_NAELO</name>
<dbReference type="InterPro" id="IPR000340">
    <property type="entry name" value="Dual-sp_phosphatase_cat-dom"/>
</dbReference>
<feature type="domain" description="Tyrosine-protein phosphatase" evidence="6">
    <location>
        <begin position="333"/>
        <end position="485"/>
    </location>
</feature>
<dbReference type="Gene3D" id="3.90.190.10">
    <property type="entry name" value="Protein tyrosine phosphatase superfamily"/>
    <property type="match status" value="1"/>
</dbReference>
<keyword evidence="4" id="KW-0904">Protein phosphatase</keyword>
<organism evidence="8 9">
    <name type="scientific">Naegleria lovaniensis</name>
    <name type="common">Amoeba</name>
    <dbReference type="NCBI Taxonomy" id="51637"/>
    <lineage>
        <taxon>Eukaryota</taxon>
        <taxon>Discoba</taxon>
        <taxon>Heterolobosea</taxon>
        <taxon>Tetramitia</taxon>
        <taxon>Eutetramitia</taxon>
        <taxon>Vahlkampfiidae</taxon>
        <taxon>Naegleria</taxon>
    </lineage>
</organism>